<evidence type="ECO:0000313" key="1">
    <source>
        <dbReference type="EMBL" id="MBS2100559.1"/>
    </source>
</evidence>
<comment type="caution">
    <text evidence="1">The sequence shown here is derived from an EMBL/GenBank/DDBJ whole genome shotgun (WGS) entry which is preliminary data.</text>
</comment>
<proteinExistence type="predicted"/>
<organism evidence="1 2">
    <name type="scientific">Carboxylicivirga linearis</name>
    <dbReference type="NCBI Taxonomy" id="1628157"/>
    <lineage>
        <taxon>Bacteria</taxon>
        <taxon>Pseudomonadati</taxon>
        <taxon>Bacteroidota</taxon>
        <taxon>Bacteroidia</taxon>
        <taxon>Marinilabiliales</taxon>
        <taxon>Marinilabiliaceae</taxon>
        <taxon>Carboxylicivirga</taxon>
    </lineage>
</organism>
<accession>A0ABS5K075</accession>
<dbReference type="Proteomes" id="UP000708576">
    <property type="component" value="Unassembled WGS sequence"/>
</dbReference>
<gene>
    <name evidence="1" type="ORF">KEM10_19900</name>
</gene>
<keyword evidence="2" id="KW-1185">Reference proteome</keyword>
<dbReference type="EMBL" id="JAGUCO010000025">
    <property type="protein sequence ID" value="MBS2100559.1"/>
    <property type="molecule type" value="Genomic_DNA"/>
</dbReference>
<dbReference type="RefSeq" id="WP_212218644.1">
    <property type="nucleotide sequence ID" value="NZ_JAGUCO010000025.1"/>
</dbReference>
<sequence>MHSNSAPQFTFSATELIQHSQKLLHLLQRDKKHFREYGIKEVTFKRISDLCNDLNTIPRFELDENLQKAKEELSSIRNHLYTILKGLENSVRLIFGAKSMEFRSFKFRCLHNPTECNLAEYAQYVVKIAKPRLPELERRHITEKKLDKIMDISVELTDSINTYSQLISEQEETKTEYIESANELISILNQLCNIGKRIWHDRDESLYQEYDEYSSIKPTTTYE</sequence>
<reference evidence="1 2" key="1">
    <citation type="journal article" date="2015" name="Int. J. Syst. Evol. Microbiol.">
        <title>Carboxylicivirga linearis sp. nov., isolated from a sea cucumber culture pond.</title>
        <authorList>
            <person name="Wang F.Q."/>
            <person name="Zhou Y.X."/>
            <person name="Lin X.Z."/>
            <person name="Chen G.J."/>
            <person name="Du Z.J."/>
        </authorList>
    </citation>
    <scope>NUCLEOTIDE SEQUENCE [LARGE SCALE GENOMIC DNA]</scope>
    <source>
        <strain evidence="1 2">FB218</strain>
    </source>
</reference>
<name>A0ABS5K075_9BACT</name>
<evidence type="ECO:0000313" key="2">
    <source>
        <dbReference type="Proteomes" id="UP000708576"/>
    </source>
</evidence>
<protein>
    <submittedName>
        <fullName evidence="1">Uncharacterized protein</fullName>
    </submittedName>
</protein>